<evidence type="ECO:0000313" key="3">
    <source>
        <dbReference type="EMBL" id="PSB02768.1"/>
    </source>
</evidence>
<dbReference type="PRINTS" id="PR01217">
    <property type="entry name" value="PRICHEXTENSN"/>
</dbReference>
<reference evidence="3 4" key="1">
    <citation type="submission" date="2018-02" db="EMBL/GenBank/DDBJ databases">
        <authorList>
            <person name="Cohen D.B."/>
            <person name="Kent A.D."/>
        </authorList>
    </citation>
    <scope>NUCLEOTIDE SEQUENCE [LARGE SCALE GENOMIC DNA]</scope>
    <source>
        <strain evidence="3 4">CCAP 1448/3</strain>
    </source>
</reference>
<dbReference type="EMBL" id="PVWJ01000049">
    <property type="protein sequence ID" value="PSB02768.1"/>
    <property type="molecule type" value="Genomic_DNA"/>
</dbReference>
<sequence>MNTDLAEITEADLDLAVGGVSRQESDDLPLLTSESSQPLLDDSELFDQKKANQLQGNRPLVQLAVVLGIVGAVSAIALFFFLGFSAKVAHQPKDEPKEVTASPPVEDEASKYKSRAAFADQKLKIEPNSSPAPVASPLIPDSAPRVSRVKNTSTPTPTPTPTPTFIPSPAPPPSLPPRTYTPSTPPLPARRTRVDTPPPPSQIRRYTPSPLPPRTYTPSVPPPPRAYIPPPSPHPRIVPSPPQPDPSPIRSYTPSPSPYIASTPTQPVPSPVDPHQAWLAAAETGSYGTGEVGSVNTEVVASTPTQAVSTDVSYLSSNQNVVEGEPQILVGTRAHGILETPVAWVGQNPNPQPKFVIRLSESISYSNGARAIPEGSYLIVKIDSSNQAGFLNLSATEVLIPQSDGGTIAKSLSPGAVIVLGGRGNLLEAKAVKRDRLGGNLKMALLSGIGQSTELINRPDTQVSTNNGYYSSTTTSNPQPNLLAGFATGVAQNLVDQEMSRLQQQVDNSRNNEPVFIIEKGAEVQIFVNSSFPLDITSP</sequence>
<keyword evidence="2" id="KW-0472">Membrane</keyword>
<dbReference type="RefSeq" id="WP_106288795.1">
    <property type="nucleotide sequence ID" value="NZ_CAWNTC010000039.1"/>
</dbReference>
<accession>A0A2T1C3L8</accession>
<feature type="transmembrane region" description="Helical" evidence="2">
    <location>
        <begin position="60"/>
        <end position="84"/>
    </location>
</feature>
<feature type="compositionally biased region" description="Pro residues" evidence="1">
    <location>
        <begin position="156"/>
        <end position="176"/>
    </location>
</feature>
<evidence type="ECO:0000256" key="1">
    <source>
        <dbReference type="SAM" id="MobiDB-lite"/>
    </source>
</evidence>
<evidence type="ECO:0000256" key="2">
    <source>
        <dbReference type="SAM" id="Phobius"/>
    </source>
</evidence>
<protein>
    <recommendedName>
        <fullName evidence="5">Conjugal transfer protein TrbI</fullName>
    </recommendedName>
</protein>
<dbReference type="OrthoDB" id="529757at2"/>
<keyword evidence="4" id="KW-1185">Reference proteome</keyword>
<gene>
    <name evidence="3" type="ORF">C7B64_11490</name>
</gene>
<feature type="region of interest" description="Disordered" evidence="1">
    <location>
        <begin position="91"/>
        <end position="272"/>
    </location>
</feature>
<dbReference type="Proteomes" id="UP000238762">
    <property type="component" value="Unassembled WGS sequence"/>
</dbReference>
<name>A0A2T1C3L8_9CYAN</name>
<organism evidence="3 4">
    <name type="scientific">Merismopedia glauca CCAP 1448/3</name>
    <dbReference type="NCBI Taxonomy" id="1296344"/>
    <lineage>
        <taxon>Bacteria</taxon>
        <taxon>Bacillati</taxon>
        <taxon>Cyanobacteriota</taxon>
        <taxon>Cyanophyceae</taxon>
        <taxon>Synechococcales</taxon>
        <taxon>Merismopediaceae</taxon>
        <taxon>Merismopedia</taxon>
    </lineage>
</organism>
<dbReference type="AlphaFoldDB" id="A0A2T1C3L8"/>
<reference evidence="3 4" key="2">
    <citation type="submission" date="2018-03" db="EMBL/GenBank/DDBJ databases">
        <title>The ancient ancestry and fast evolution of plastids.</title>
        <authorList>
            <person name="Moore K.R."/>
            <person name="Magnabosco C."/>
            <person name="Momper L."/>
            <person name="Gold D.A."/>
            <person name="Bosak T."/>
            <person name="Fournier G.P."/>
        </authorList>
    </citation>
    <scope>NUCLEOTIDE SEQUENCE [LARGE SCALE GENOMIC DNA]</scope>
    <source>
        <strain evidence="3 4">CCAP 1448/3</strain>
    </source>
</reference>
<evidence type="ECO:0008006" key="5">
    <source>
        <dbReference type="Google" id="ProtNLM"/>
    </source>
</evidence>
<comment type="caution">
    <text evidence="3">The sequence shown here is derived from an EMBL/GenBank/DDBJ whole genome shotgun (WGS) entry which is preliminary data.</text>
</comment>
<proteinExistence type="predicted"/>
<keyword evidence="2" id="KW-0812">Transmembrane</keyword>
<evidence type="ECO:0000313" key="4">
    <source>
        <dbReference type="Proteomes" id="UP000238762"/>
    </source>
</evidence>
<keyword evidence="2" id="KW-1133">Transmembrane helix</keyword>
<feature type="compositionally biased region" description="Pro residues" evidence="1">
    <location>
        <begin position="209"/>
        <end position="247"/>
    </location>
</feature>